<name>A0ABY6W6J1_9BURK</name>
<keyword evidence="2" id="KW-0560">Oxidoreductase</keyword>
<protein>
    <submittedName>
        <fullName evidence="2">Xanthine dehydrogenase subunit A</fullName>
        <ecNumber evidence="2">1.17.1.4</ecNumber>
    </submittedName>
</protein>
<evidence type="ECO:0000313" key="2">
    <source>
        <dbReference type="EMBL" id="VVE24892.1"/>
    </source>
</evidence>
<feature type="domain" description="XdhC Rossmann" evidence="1">
    <location>
        <begin position="26"/>
        <end position="144"/>
    </location>
</feature>
<sequence length="167" mass="18159">MRAPHTIPERSPDLRSPPCTASIAKFSICDPREAYRDGWHTPGTTLVRTMPGDTVVGMRPDARMAVVALTHDPKLDDLALVEALMSPAFYVGAIGSRRNNEKRRERLALFGVTPEALARLRGPVGLYLGGRTRPEIAVSIAADLTARRHRLPVTSLIDVEAGKTLVG</sequence>
<proteinExistence type="predicted"/>
<accession>A0ABY6W6J1</accession>
<dbReference type="InterPro" id="IPR027051">
    <property type="entry name" value="XdhC_Rossmann_dom"/>
</dbReference>
<dbReference type="Gene3D" id="3.40.50.720">
    <property type="entry name" value="NAD(P)-binding Rossmann-like Domain"/>
    <property type="match status" value="1"/>
</dbReference>
<dbReference type="PANTHER" id="PTHR30388">
    <property type="entry name" value="ALDEHYDE OXIDOREDUCTASE MOLYBDENUM COFACTOR ASSEMBLY PROTEIN"/>
    <property type="match status" value="1"/>
</dbReference>
<dbReference type="PANTHER" id="PTHR30388:SF4">
    <property type="entry name" value="MOLYBDENUM COFACTOR INSERTION CHAPERONE PAOD"/>
    <property type="match status" value="1"/>
</dbReference>
<dbReference type="GO" id="GO:0004854">
    <property type="term" value="F:xanthine dehydrogenase activity"/>
    <property type="evidence" value="ECO:0007669"/>
    <property type="project" value="UniProtKB-EC"/>
</dbReference>
<keyword evidence="3" id="KW-1185">Reference proteome</keyword>
<dbReference type="EMBL" id="CABPRV010000008">
    <property type="protein sequence ID" value="VVE24892.1"/>
    <property type="molecule type" value="Genomic_DNA"/>
</dbReference>
<dbReference type="Proteomes" id="UP000366065">
    <property type="component" value="Unassembled WGS sequence"/>
</dbReference>
<reference evidence="2 3" key="1">
    <citation type="submission" date="2019-08" db="EMBL/GenBank/DDBJ databases">
        <authorList>
            <person name="Peeters C."/>
        </authorList>
    </citation>
    <scope>NUCLEOTIDE SEQUENCE [LARGE SCALE GENOMIC DNA]</scope>
    <source>
        <strain evidence="2 3">LMG 20602</strain>
    </source>
</reference>
<gene>
    <name evidence="2" type="primary">pucA_2</name>
    <name evidence="2" type="ORF">PCA20602_03341</name>
</gene>
<dbReference type="InterPro" id="IPR052698">
    <property type="entry name" value="MoCofactor_Util/Proc"/>
</dbReference>
<evidence type="ECO:0000259" key="1">
    <source>
        <dbReference type="Pfam" id="PF13478"/>
    </source>
</evidence>
<organism evidence="2 3">
    <name type="scientific">Pandoraea capi</name>
    <dbReference type="NCBI Taxonomy" id="2508286"/>
    <lineage>
        <taxon>Bacteria</taxon>
        <taxon>Pseudomonadati</taxon>
        <taxon>Pseudomonadota</taxon>
        <taxon>Betaproteobacteria</taxon>
        <taxon>Burkholderiales</taxon>
        <taxon>Burkholderiaceae</taxon>
        <taxon>Pandoraea</taxon>
    </lineage>
</organism>
<dbReference type="EC" id="1.17.1.4" evidence="2"/>
<evidence type="ECO:0000313" key="3">
    <source>
        <dbReference type="Proteomes" id="UP000366065"/>
    </source>
</evidence>
<dbReference type="Pfam" id="PF13478">
    <property type="entry name" value="XdhC_C"/>
    <property type="match status" value="1"/>
</dbReference>
<comment type="caution">
    <text evidence="2">The sequence shown here is derived from an EMBL/GenBank/DDBJ whole genome shotgun (WGS) entry which is preliminary data.</text>
</comment>